<gene>
    <name evidence="2" type="ORF">ABG768_000793</name>
</gene>
<proteinExistence type="predicted"/>
<feature type="domain" description="C-type lectin" evidence="1">
    <location>
        <begin position="45"/>
        <end position="158"/>
    </location>
</feature>
<accession>A0AAW2BAS4</accession>
<dbReference type="Gene3D" id="3.10.100.10">
    <property type="entry name" value="Mannose-Binding Protein A, subunit A"/>
    <property type="match status" value="1"/>
</dbReference>
<comment type="caution">
    <text evidence="2">The sequence shown here is derived from an EMBL/GenBank/DDBJ whole genome shotgun (WGS) entry which is preliminary data.</text>
</comment>
<dbReference type="InterPro" id="IPR001304">
    <property type="entry name" value="C-type_lectin-like"/>
</dbReference>
<evidence type="ECO:0000313" key="3">
    <source>
        <dbReference type="Proteomes" id="UP001479290"/>
    </source>
</evidence>
<dbReference type="Proteomes" id="UP001479290">
    <property type="component" value="Unassembled WGS sequence"/>
</dbReference>
<organism evidence="2 3">
    <name type="scientific">Culter alburnus</name>
    <name type="common">Topmouth culter</name>
    <dbReference type="NCBI Taxonomy" id="194366"/>
    <lineage>
        <taxon>Eukaryota</taxon>
        <taxon>Metazoa</taxon>
        <taxon>Chordata</taxon>
        <taxon>Craniata</taxon>
        <taxon>Vertebrata</taxon>
        <taxon>Euteleostomi</taxon>
        <taxon>Actinopterygii</taxon>
        <taxon>Neopterygii</taxon>
        <taxon>Teleostei</taxon>
        <taxon>Ostariophysi</taxon>
        <taxon>Cypriniformes</taxon>
        <taxon>Xenocyprididae</taxon>
        <taxon>Xenocypridinae</taxon>
        <taxon>Culter</taxon>
    </lineage>
</organism>
<evidence type="ECO:0000259" key="1">
    <source>
        <dbReference type="PROSITE" id="PS50041"/>
    </source>
</evidence>
<dbReference type="InterPro" id="IPR016186">
    <property type="entry name" value="C-type_lectin-like/link_sf"/>
</dbReference>
<dbReference type="Pfam" id="PF00059">
    <property type="entry name" value="Lectin_C"/>
    <property type="match status" value="1"/>
</dbReference>
<keyword evidence="3" id="KW-1185">Reference proteome</keyword>
<dbReference type="PROSITE" id="PS50041">
    <property type="entry name" value="C_TYPE_LECTIN_2"/>
    <property type="match status" value="1"/>
</dbReference>
<dbReference type="PANTHER" id="PTHR22803">
    <property type="entry name" value="MANNOSE, PHOSPHOLIPASE, LECTIN RECEPTOR RELATED"/>
    <property type="match status" value="1"/>
</dbReference>
<dbReference type="CDD" id="cd00037">
    <property type="entry name" value="CLECT"/>
    <property type="match status" value="1"/>
</dbReference>
<sequence length="164" mass="18966">MTLLFGSGNSLRMERGFAVGRTDVTKRCCMPKACDVDGFTDWFKVGHYCVKYFNTSANFTDAEFSCMKIVPGGHLVSVHNKEDNEHLKNINSNNQRVWLGGFRLFQTDKFRWTDGSYWDYESWVPGEPKQEECVEMNWNVTGKWNDDHCKVAKSYFCAFKLNAV</sequence>
<dbReference type="InterPro" id="IPR050111">
    <property type="entry name" value="C-type_lectin/snaclec_domain"/>
</dbReference>
<dbReference type="SMART" id="SM00034">
    <property type="entry name" value="CLECT"/>
    <property type="match status" value="1"/>
</dbReference>
<dbReference type="AlphaFoldDB" id="A0AAW2BAS4"/>
<dbReference type="EMBL" id="JAWDJR010000001">
    <property type="protein sequence ID" value="KAK9981240.1"/>
    <property type="molecule type" value="Genomic_DNA"/>
</dbReference>
<dbReference type="InterPro" id="IPR016187">
    <property type="entry name" value="CTDL_fold"/>
</dbReference>
<reference evidence="2 3" key="1">
    <citation type="submission" date="2024-05" db="EMBL/GenBank/DDBJ databases">
        <title>A high-quality chromosomal-level genome assembly of Topmouth culter (Culter alburnus).</title>
        <authorList>
            <person name="Zhao H."/>
        </authorList>
    </citation>
    <scope>NUCLEOTIDE SEQUENCE [LARGE SCALE GENOMIC DNA]</scope>
    <source>
        <strain evidence="2">CATC2023</strain>
        <tissue evidence="2">Muscle</tissue>
    </source>
</reference>
<protein>
    <recommendedName>
        <fullName evidence="1">C-type lectin domain-containing protein</fullName>
    </recommendedName>
</protein>
<dbReference type="SUPFAM" id="SSF56436">
    <property type="entry name" value="C-type lectin-like"/>
    <property type="match status" value="1"/>
</dbReference>
<evidence type="ECO:0000313" key="2">
    <source>
        <dbReference type="EMBL" id="KAK9981240.1"/>
    </source>
</evidence>
<name>A0AAW2BAS4_CULAL</name>